<proteinExistence type="predicted"/>
<dbReference type="EMBL" id="FXUG01000016">
    <property type="protein sequence ID" value="SMP73255.1"/>
    <property type="molecule type" value="Genomic_DNA"/>
</dbReference>
<evidence type="ECO:0000313" key="2">
    <source>
        <dbReference type="Proteomes" id="UP001158067"/>
    </source>
</evidence>
<accession>A0ABY1QNH5</accession>
<keyword evidence="2" id="KW-1185">Reference proteome</keyword>
<name>A0ABY1QNH5_9BACT</name>
<protein>
    <recommendedName>
        <fullName evidence="3">Secreted protein</fullName>
    </recommendedName>
</protein>
<dbReference type="Proteomes" id="UP001158067">
    <property type="component" value="Unassembled WGS sequence"/>
</dbReference>
<evidence type="ECO:0008006" key="3">
    <source>
        <dbReference type="Google" id="ProtNLM"/>
    </source>
</evidence>
<comment type="caution">
    <text evidence="1">The sequence shown here is derived from an EMBL/GenBank/DDBJ whole genome shotgun (WGS) entry which is preliminary data.</text>
</comment>
<evidence type="ECO:0000313" key="1">
    <source>
        <dbReference type="EMBL" id="SMP73255.1"/>
    </source>
</evidence>
<reference evidence="1 2" key="1">
    <citation type="submission" date="2017-05" db="EMBL/GenBank/DDBJ databases">
        <authorList>
            <person name="Varghese N."/>
            <person name="Submissions S."/>
        </authorList>
    </citation>
    <scope>NUCLEOTIDE SEQUENCE [LARGE SCALE GENOMIC DNA]</scope>
    <source>
        <strain evidence="1 2">DSM 25457</strain>
    </source>
</reference>
<gene>
    <name evidence="1" type="ORF">SAMN06265222_11669</name>
</gene>
<sequence length="85" mass="9013">MPNSKPATIHTLTRNFWNMKSQVVRLVGRTGSLAVLLSAVALTTVACVGCGDSSPELSSTNDELEAFLEEHPGGLSEDVVIEGQE</sequence>
<organism evidence="1 2">
    <name type="scientific">Neorhodopirellula lusitana</name>
    <dbReference type="NCBI Taxonomy" id="445327"/>
    <lineage>
        <taxon>Bacteria</taxon>
        <taxon>Pseudomonadati</taxon>
        <taxon>Planctomycetota</taxon>
        <taxon>Planctomycetia</taxon>
        <taxon>Pirellulales</taxon>
        <taxon>Pirellulaceae</taxon>
        <taxon>Neorhodopirellula</taxon>
    </lineage>
</organism>